<evidence type="ECO:0000256" key="11">
    <source>
        <dbReference type="ARBA" id="ARBA00023014"/>
    </source>
</evidence>
<comment type="subcellular location">
    <subcellularLocation>
        <location evidence="1 15">Cytoplasm</location>
    </subcellularLocation>
</comment>
<comment type="pathway">
    <text evidence="2 15">Porphyrin-containing compound metabolism; protoporphyrin-IX biosynthesis; protoporphyrinogen-IX from coproporphyrinogen-III (AdoMet route): step 1/1.</text>
</comment>
<gene>
    <name evidence="17" type="primary">hemN</name>
    <name evidence="17" type="ORF">GCM10010992_06510</name>
</gene>
<keyword evidence="18" id="KW-1185">Reference proteome</keyword>
<dbReference type="SFLD" id="SFLDS00029">
    <property type="entry name" value="Radical_SAM"/>
    <property type="match status" value="1"/>
</dbReference>
<evidence type="ECO:0000256" key="3">
    <source>
        <dbReference type="ARBA" id="ARBA00005493"/>
    </source>
</evidence>
<proteinExistence type="inferred from homology"/>
<keyword evidence="8 15" id="KW-0479">Metal-binding</keyword>
<keyword evidence="5 15" id="KW-0004">4Fe-4S</keyword>
<protein>
    <recommendedName>
        <fullName evidence="15">Coproporphyrinogen-III oxidase</fullName>
        <ecNumber evidence="15">1.3.98.3</ecNumber>
    </recommendedName>
</protein>
<dbReference type="NCBIfam" id="TIGR00538">
    <property type="entry name" value="hemN"/>
    <property type="match status" value="1"/>
</dbReference>
<dbReference type="SUPFAM" id="SSF102114">
    <property type="entry name" value="Radical SAM enzymes"/>
    <property type="match status" value="1"/>
</dbReference>
<keyword evidence="12 15" id="KW-0627">Porphyrin biosynthesis</keyword>
<evidence type="ECO:0000313" key="18">
    <source>
        <dbReference type="Proteomes" id="UP000620064"/>
    </source>
</evidence>
<evidence type="ECO:0000256" key="8">
    <source>
        <dbReference type="ARBA" id="ARBA00022723"/>
    </source>
</evidence>
<evidence type="ECO:0000256" key="13">
    <source>
        <dbReference type="ARBA" id="ARBA00024295"/>
    </source>
</evidence>
<evidence type="ECO:0000256" key="1">
    <source>
        <dbReference type="ARBA" id="ARBA00004496"/>
    </source>
</evidence>
<keyword evidence="7 15" id="KW-0949">S-adenosyl-L-methionine</keyword>
<dbReference type="InterPro" id="IPR007197">
    <property type="entry name" value="rSAM"/>
</dbReference>
<dbReference type="InterPro" id="IPR006638">
    <property type="entry name" value="Elp3/MiaA/NifB-like_rSAM"/>
</dbReference>
<evidence type="ECO:0000256" key="4">
    <source>
        <dbReference type="ARBA" id="ARBA00011245"/>
    </source>
</evidence>
<evidence type="ECO:0000256" key="12">
    <source>
        <dbReference type="ARBA" id="ARBA00023244"/>
    </source>
</evidence>
<dbReference type="Gene3D" id="1.10.10.920">
    <property type="match status" value="1"/>
</dbReference>
<dbReference type="PANTHER" id="PTHR13932">
    <property type="entry name" value="COPROPORPHYRINIGEN III OXIDASE"/>
    <property type="match status" value="1"/>
</dbReference>
<organism evidence="17 18">
    <name type="scientific">Cloacibacterium rupense</name>
    <dbReference type="NCBI Taxonomy" id="517423"/>
    <lineage>
        <taxon>Bacteria</taxon>
        <taxon>Pseudomonadati</taxon>
        <taxon>Bacteroidota</taxon>
        <taxon>Flavobacteriia</taxon>
        <taxon>Flavobacteriales</taxon>
        <taxon>Weeksellaceae</taxon>
    </lineage>
</organism>
<dbReference type="SFLD" id="SFLDG01065">
    <property type="entry name" value="anaerobic_coproporphyrinogen-I"/>
    <property type="match status" value="1"/>
</dbReference>
<dbReference type="PIRSF" id="PIRSF000167">
    <property type="entry name" value="HemN"/>
    <property type="match status" value="1"/>
</dbReference>
<dbReference type="InterPro" id="IPR023404">
    <property type="entry name" value="rSAM_horseshoe"/>
</dbReference>
<evidence type="ECO:0000313" key="17">
    <source>
        <dbReference type="EMBL" id="GGP02376.1"/>
    </source>
</evidence>
<evidence type="ECO:0000256" key="9">
    <source>
        <dbReference type="ARBA" id="ARBA00023002"/>
    </source>
</evidence>
<evidence type="ECO:0000256" key="5">
    <source>
        <dbReference type="ARBA" id="ARBA00022485"/>
    </source>
</evidence>
<dbReference type="InterPro" id="IPR034505">
    <property type="entry name" value="Coproporphyrinogen-III_oxidase"/>
</dbReference>
<comment type="similarity">
    <text evidence="3 15">Belongs to the anaerobic coproporphyrinogen-III oxidase family.</text>
</comment>
<dbReference type="PROSITE" id="PS51918">
    <property type="entry name" value="RADICAL_SAM"/>
    <property type="match status" value="1"/>
</dbReference>
<evidence type="ECO:0000256" key="7">
    <source>
        <dbReference type="ARBA" id="ARBA00022691"/>
    </source>
</evidence>
<dbReference type="EC" id="1.3.98.3" evidence="15"/>
<dbReference type="Pfam" id="PF04055">
    <property type="entry name" value="Radical_SAM"/>
    <property type="match status" value="1"/>
</dbReference>
<name>A0ABQ2NGM2_9FLAO</name>
<dbReference type="InterPro" id="IPR058240">
    <property type="entry name" value="rSAM_sf"/>
</dbReference>
<dbReference type="EMBL" id="BMLV01000001">
    <property type="protein sequence ID" value="GGP02376.1"/>
    <property type="molecule type" value="Genomic_DNA"/>
</dbReference>
<reference evidence="18" key="1">
    <citation type="journal article" date="2019" name="Int. J. Syst. Evol. Microbiol.">
        <title>The Global Catalogue of Microorganisms (GCM) 10K type strain sequencing project: providing services to taxonomists for standard genome sequencing and annotation.</title>
        <authorList>
            <consortium name="The Broad Institute Genomics Platform"/>
            <consortium name="The Broad Institute Genome Sequencing Center for Infectious Disease"/>
            <person name="Wu L."/>
            <person name="Ma J."/>
        </authorList>
    </citation>
    <scope>NUCLEOTIDE SEQUENCE [LARGE SCALE GENOMIC DNA]</scope>
    <source>
        <strain evidence="18">CGMCC 1.7656</strain>
    </source>
</reference>
<comment type="subunit">
    <text evidence="4">Monomer.</text>
</comment>
<comment type="caution">
    <text evidence="17">The sequence shown here is derived from an EMBL/GenBank/DDBJ whole genome shotgun (WGS) entry which is preliminary data.</text>
</comment>
<dbReference type="RefSeq" id="WP_188616645.1">
    <property type="nucleotide sequence ID" value="NZ_BMLV01000001.1"/>
</dbReference>
<evidence type="ECO:0000259" key="16">
    <source>
        <dbReference type="PROSITE" id="PS51918"/>
    </source>
</evidence>
<accession>A0ABQ2NGM2</accession>
<dbReference type="Gene3D" id="3.80.30.20">
    <property type="entry name" value="tm_1862 like domain"/>
    <property type="match status" value="1"/>
</dbReference>
<evidence type="ECO:0000256" key="14">
    <source>
        <dbReference type="ARBA" id="ARBA00048321"/>
    </source>
</evidence>
<keyword evidence="6 15" id="KW-0963">Cytoplasm</keyword>
<evidence type="ECO:0000256" key="6">
    <source>
        <dbReference type="ARBA" id="ARBA00022490"/>
    </source>
</evidence>
<sequence length="469" mass="54342">MNSLIDKYNIPGPRYTSYPTVPYWENESFSSGKWQNTVIKAFNESNAEEGISIYIHLPFCENLCTFCACHKRITKQHSVETPYLESVLKEWKLYLDLFKSEVGSPNSEEIQSLNHSITPKLKELHLGGGTPTFFSPENLKILLEGIFSTVEIAENPEFSFEGHPNNTTKEHLQTLYDLGFRRCSFGVQDYDLKVQKAINRIQPFENVKNVTEWAREIGYKSVSHDLVFGLPHQSWEAMELTIRKTLELKPDRLAFYSYAHVPWIKGVGQRGFDENDLPSGEEKRKLYENGKKLLEDLGYIEVGMDHFSLESDDLYQSLIQKKLHRNFMGYTSSNTQLMVGLGMSAISDSWYGFAQNEKTVEDYQKRVEEGKIPVFRGHILNEEDLIIRRHILNLMCHLETEFTDKNTFAELPEALEKLKEMQEDGLVELSEDFVKITEKGRVFTRNVAMAFDLRMMRKMPETRLFSMTV</sequence>
<comment type="catalytic activity">
    <reaction evidence="14 15">
        <text>coproporphyrinogen III + 2 S-adenosyl-L-methionine = protoporphyrinogen IX + 2 5'-deoxyadenosine + 2 L-methionine + 2 CO2</text>
        <dbReference type="Rhea" id="RHEA:15425"/>
        <dbReference type="ChEBI" id="CHEBI:16526"/>
        <dbReference type="ChEBI" id="CHEBI:17319"/>
        <dbReference type="ChEBI" id="CHEBI:57307"/>
        <dbReference type="ChEBI" id="CHEBI:57309"/>
        <dbReference type="ChEBI" id="CHEBI:57844"/>
        <dbReference type="ChEBI" id="CHEBI:59789"/>
        <dbReference type="EC" id="1.3.98.3"/>
    </reaction>
</comment>
<evidence type="ECO:0000256" key="2">
    <source>
        <dbReference type="ARBA" id="ARBA00004785"/>
    </source>
</evidence>
<dbReference type="InterPro" id="IPR004558">
    <property type="entry name" value="Coprogen_oxidase_HemN"/>
</dbReference>
<comment type="function">
    <text evidence="13">Involved in the heme biosynthesis. Catalyzes the anaerobic oxidative decarboxylation of propionate groups of rings A and B of coproporphyrinogen III to yield the vinyl groups in protoporphyrinogen IX.</text>
</comment>
<keyword evidence="9 15" id="KW-0560">Oxidoreductase</keyword>
<dbReference type="SMART" id="SM00729">
    <property type="entry name" value="Elp3"/>
    <property type="match status" value="1"/>
</dbReference>
<evidence type="ECO:0000256" key="15">
    <source>
        <dbReference type="PIRNR" id="PIRNR000167"/>
    </source>
</evidence>
<comment type="cofactor">
    <cofactor evidence="15">
        <name>[4Fe-4S] cluster</name>
        <dbReference type="ChEBI" id="CHEBI:49883"/>
    </cofactor>
    <text evidence="15">Binds 1 [4Fe-4S] cluster. The cluster is coordinated with 3 cysteines and an exchangeable S-adenosyl-L-methionine.</text>
</comment>
<dbReference type="PANTHER" id="PTHR13932:SF6">
    <property type="entry name" value="OXYGEN-INDEPENDENT COPROPORPHYRINOGEN III OXIDASE"/>
    <property type="match status" value="1"/>
</dbReference>
<evidence type="ECO:0000256" key="10">
    <source>
        <dbReference type="ARBA" id="ARBA00023004"/>
    </source>
</evidence>
<keyword evidence="10 15" id="KW-0408">Iron</keyword>
<dbReference type="Proteomes" id="UP000620064">
    <property type="component" value="Unassembled WGS sequence"/>
</dbReference>
<feature type="domain" description="Radical SAM core" evidence="16">
    <location>
        <begin position="45"/>
        <end position="296"/>
    </location>
</feature>
<keyword evidence="11 15" id="KW-0411">Iron-sulfur</keyword>